<dbReference type="InterPro" id="IPR035967">
    <property type="entry name" value="SWAP/Surp_sf"/>
</dbReference>
<dbReference type="InterPro" id="IPR035979">
    <property type="entry name" value="RBD_domain_sf"/>
</dbReference>
<gene>
    <name evidence="11" type="ORF">Pmar_PMAR029293</name>
</gene>
<dbReference type="RefSeq" id="XP_002782432.1">
    <property type="nucleotide sequence ID" value="XM_002782386.1"/>
</dbReference>
<dbReference type="InterPro" id="IPR006569">
    <property type="entry name" value="CID_dom"/>
</dbReference>
<evidence type="ECO:0000256" key="5">
    <source>
        <dbReference type="PROSITE-ProRule" id="PRU00176"/>
    </source>
</evidence>
<dbReference type="PANTHER" id="PTHR22950">
    <property type="entry name" value="AMINO ACID TRANSPORTER"/>
    <property type="match status" value="1"/>
</dbReference>
<dbReference type="OrthoDB" id="377209at2759"/>
<accession>C5KMR9</accession>
<feature type="transmembrane region" description="Helical" evidence="7">
    <location>
        <begin position="1016"/>
        <end position="1037"/>
    </location>
</feature>
<dbReference type="EMBL" id="GG674496">
    <property type="protein sequence ID" value="EER14227.1"/>
    <property type="molecule type" value="Genomic_DNA"/>
</dbReference>
<protein>
    <submittedName>
        <fullName evidence="11">Amino acid transporter, putative</fullName>
    </submittedName>
</protein>
<organism evidence="12">
    <name type="scientific">Perkinsus marinus (strain ATCC 50983 / TXsc)</name>
    <dbReference type="NCBI Taxonomy" id="423536"/>
    <lineage>
        <taxon>Eukaryota</taxon>
        <taxon>Sar</taxon>
        <taxon>Alveolata</taxon>
        <taxon>Perkinsozoa</taxon>
        <taxon>Perkinsea</taxon>
        <taxon>Perkinsida</taxon>
        <taxon>Perkinsidae</taxon>
        <taxon>Perkinsus</taxon>
    </lineage>
</organism>
<keyword evidence="12" id="KW-1185">Reference proteome</keyword>
<comment type="subcellular location">
    <subcellularLocation>
        <location evidence="1">Membrane</location>
        <topology evidence="1">Multi-pass membrane protein</topology>
    </subcellularLocation>
</comment>
<keyword evidence="2 7" id="KW-0812">Transmembrane</keyword>
<feature type="compositionally biased region" description="Polar residues" evidence="6">
    <location>
        <begin position="896"/>
        <end position="907"/>
    </location>
</feature>
<keyword evidence="5" id="KW-0694">RNA-binding</keyword>
<dbReference type="SUPFAM" id="SSF109905">
    <property type="entry name" value="Surp module (SWAP domain)"/>
    <property type="match status" value="1"/>
</dbReference>
<dbReference type="Gene3D" id="1.10.10.790">
    <property type="entry name" value="Surp module"/>
    <property type="match status" value="1"/>
</dbReference>
<dbReference type="Pfam" id="PF01805">
    <property type="entry name" value="Surp"/>
    <property type="match status" value="1"/>
</dbReference>
<dbReference type="SUPFAM" id="SSF54928">
    <property type="entry name" value="RNA-binding domain, RBD"/>
    <property type="match status" value="1"/>
</dbReference>
<dbReference type="SMART" id="SM00360">
    <property type="entry name" value="RRM"/>
    <property type="match status" value="1"/>
</dbReference>
<dbReference type="InterPro" id="IPR008942">
    <property type="entry name" value="ENTH_VHS"/>
</dbReference>
<feature type="transmembrane region" description="Helical" evidence="7">
    <location>
        <begin position="760"/>
        <end position="791"/>
    </location>
</feature>
<dbReference type="Gene3D" id="1.25.40.90">
    <property type="match status" value="1"/>
</dbReference>
<evidence type="ECO:0000256" key="6">
    <source>
        <dbReference type="SAM" id="MobiDB-lite"/>
    </source>
</evidence>
<dbReference type="InterPro" id="IPR000504">
    <property type="entry name" value="RRM_dom"/>
</dbReference>
<feature type="transmembrane region" description="Helical" evidence="7">
    <location>
        <begin position="1132"/>
        <end position="1151"/>
    </location>
</feature>
<evidence type="ECO:0000256" key="1">
    <source>
        <dbReference type="ARBA" id="ARBA00004141"/>
    </source>
</evidence>
<keyword evidence="4 7" id="KW-0472">Membrane</keyword>
<keyword evidence="3 7" id="KW-1133">Transmembrane helix</keyword>
<dbReference type="Pfam" id="PF04818">
    <property type="entry name" value="CID"/>
    <property type="match status" value="1"/>
</dbReference>
<dbReference type="GO" id="GO:0015179">
    <property type="term" value="F:L-amino acid transmembrane transporter activity"/>
    <property type="evidence" value="ECO:0007669"/>
    <property type="project" value="TreeGrafter"/>
</dbReference>
<evidence type="ECO:0000259" key="8">
    <source>
        <dbReference type="PROSITE" id="PS50102"/>
    </source>
</evidence>
<reference evidence="11 12" key="1">
    <citation type="submission" date="2008-07" db="EMBL/GenBank/DDBJ databases">
        <authorList>
            <person name="El-Sayed N."/>
            <person name="Caler E."/>
            <person name="Inman J."/>
            <person name="Amedeo P."/>
            <person name="Hass B."/>
            <person name="Wortman J."/>
        </authorList>
    </citation>
    <scope>NUCLEOTIDE SEQUENCE [LARGE SCALE GENOMIC DNA]</scope>
    <source>
        <strain evidence="12">ATCC 50983 / TXsc</strain>
    </source>
</reference>
<name>C5KMR9_PERM5</name>
<dbReference type="InterPro" id="IPR012677">
    <property type="entry name" value="Nucleotide-bd_a/b_plait_sf"/>
</dbReference>
<feature type="transmembrane region" description="Helical" evidence="7">
    <location>
        <begin position="976"/>
        <end position="996"/>
    </location>
</feature>
<feature type="compositionally biased region" description="Basic and acidic residues" evidence="6">
    <location>
        <begin position="107"/>
        <end position="121"/>
    </location>
</feature>
<dbReference type="Gene3D" id="3.30.70.330">
    <property type="match status" value="1"/>
</dbReference>
<feature type="transmembrane region" description="Helical" evidence="7">
    <location>
        <begin position="719"/>
        <end position="740"/>
    </location>
</feature>
<feature type="transmembrane region" description="Helical" evidence="7">
    <location>
        <begin position="937"/>
        <end position="955"/>
    </location>
</feature>
<dbReference type="SMART" id="SM00582">
    <property type="entry name" value="RPR"/>
    <property type="match status" value="1"/>
</dbReference>
<feature type="domain" description="RRM" evidence="8">
    <location>
        <begin position="191"/>
        <end position="279"/>
    </location>
</feature>
<evidence type="ECO:0000313" key="11">
    <source>
        <dbReference type="EMBL" id="EER14227.1"/>
    </source>
</evidence>
<dbReference type="SMART" id="SM00648">
    <property type="entry name" value="SWAP"/>
    <property type="match status" value="1"/>
</dbReference>
<dbReference type="AlphaFoldDB" id="C5KMR9"/>
<dbReference type="PROSITE" id="PS51391">
    <property type="entry name" value="CID"/>
    <property type="match status" value="1"/>
</dbReference>
<dbReference type="Pfam" id="PF01490">
    <property type="entry name" value="Aa_trans"/>
    <property type="match status" value="1"/>
</dbReference>
<feature type="transmembrane region" description="Helical" evidence="7">
    <location>
        <begin position="1075"/>
        <end position="1092"/>
    </location>
</feature>
<evidence type="ECO:0000313" key="12">
    <source>
        <dbReference type="Proteomes" id="UP000007800"/>
    </source>
</evidence>
<dbReference type="GO" id="GO:0003723">
    <property type="term" value="F:RNA binding"/>
    <property type="evidence" value="ECO:0007669"/>
    <property type="project" value="UniProtKB-UniRule"/>
</dbReference>
<evidence type="ECO:0000259" key="10">
    <source>
        <dbReference type="PROSITE" id="PS51391"/>
    </source>
</evidence>
<evidence type="ECO:0000256" key="3">
    <source>
        <dbReference type="ARBA" id="ARBA00022989"/>
    </source>
</evidence>
<dbReference type="GO" id="GO:0005774">
    <property type="term" value="C:vacuolar membrane"/>
    <property type="evidence" value="ECO:0007669"/>
    <property type="project" value="TreeGrafter"/>
</dbReference>
<feature type="region of interest" description="Disordered" evidence="6">
    <location>
        <begin position="896"/>
        <end position="916"/>
    </location>
</feature>
<proteinExistence type="predicted"/>
<evidence type="ECO:0000256" key="2">
    <source>
        <dbReference type="ARBA" id="ARBA00022692"/>
    </source>
</evidence>
<feature type="transmembrane region" description="Helical" evidence="7">
    <location>
        <begin position="1098"/>
        <end position="1120"/>
    </location>
</feature>
<dbReference type="GeneID" id="9060264"/>
<dbReference type="Proteomes" id="UP000007800">
    <property type="component" value="Unassembled WGS sequence"/>
</dbReference>
<dbReference type="Pfam" id="PF00076">
    <property type="entry name" value="RRM_1"/>
    <property type="match status" value="1"/>
</dbReference>
<dbReference type="GO" id="GO:0006396">
    <property type="term" value="P:RNA processing"/>
    <property type="evidence" value="ECO:0007669"/>
    <property type="project" value="InterPro"/>
</dbReference>
<sequence length="1168" mass="129382">MTLNKRLPYKLELYAAKALLKSIENEAAVANAAAVAIAAAQNVAKTQEKHELERRIAVARATTTKGSNNRRTAAAAVLPGFASMNDDDEDDDEDNRGALPPSSIEGNGHHSGEEIKSRHQLRHEVEVIKDTLKKGTLTVAEELRNKERLSTLQSLLGGITTLQESEMIGKAMRGEHSGDVDYYDDDEQETANLYIGNLPFGVTEDMLIKEYGIYGSITSVKIMYPRTDEERSRGYVPAFIAFSSRDEAQAAKDAMESGPCTFGGAMMRETVLRVGWGKAMNSAQVKTAQRNKNMLVQVAQQQEQQGEQGERTAIQGSTGSTLSRHIHVEIPKSDTHRSLIDKIARMVADNGRNVEQVAIMRVQARNGRKEKYNFLFDYDSPDGQYYRWRTFAYAQGDSGSRWRTEPFIMCQANPLSNDPSGPGGRSRIKIGGKALLPSDKALFMDMLHNLNNTRRDSIKEIMVWCIDHTDSSIEIVDIIVDEIVRDSNDDNNNNKEEKDDDRSTGSMIKQIALLYLISDILHNSGCSTKNGAWSYRTQIEGKCALIMATFGKRCRMRMRNRNRNKSFVNGELEKCCNVLNAWEQNAIFAPEYLKGYHKKSITSIDAGAQDDGIDGESVGSDDISIASSSLDYDDEDDEDIDDNSGYHGTGVVEFTILPHTRTDSNSSSNDNDMDEVYTTNNNNNHNLSDNSKTFINSLLCFMGSGILGLPHAFNEIGLIGGIIILSFIAGLALHCMLLIVHCQSYLRDNRAKHAVTYGDIGYYAFGNIGTLLVDICVILTQTGFAVAYLIFISHNLYDTILHHGGSSFLTDDDDDATTNTSSSMPLSRGTILLLISPPLVILSWLRHLKMLAPFSLLAEIAIIFALIALFIFDINSIISQLSQDADVVNQQHQQGVEDNTTITTNNAVGGEEEEEAPQDVTTLIPYNVNWWLNLSRLPYFFGISVYCYEGVGMVMPIKNSMQNPSSFDRIWRLSMILVTTVYCAFGALGLLAFSHYSYIDSIITRALPNDTILSPLIQVSLCIGLYLTYPLMLFPVFELMDVFFNSNIRPYLCSNVSNNSNNSSPGMYYHLLTHYIFRLGYVSLTAILAAYIPNFGAFISLVGASASATLAFILPPAFHIKLRGRELSKWQYLRELVCIMIGFAGGIIGTVEACKDALGALQGQDVEG</sequence>
<feature type="compositionally biased region" description="Acidic residues" evidence="6">
    <location>
        <begin position="85"/>
        <end position="94"/>
    </location>
</feature>
<dbReference type="InterPro" id="IPR013057">
    <property type="entry name" value="AA_transpt_TM"/>
</dbReference>
<evidence type="ECO:0000256" key="4">
    <source>
        <dbReference type="ARBA" id="ARBA00023136"/>
    </source>
</evidence>
<dbReference type="PROSITE" id="PS50102">
    <property type="entry name" value="RRM"/>
    <property type="match status" value="1"/>
</dbReference>
<feature type="domain" description="SURP motif" evidence="9">
    <location>
        <begin position="339"/>
        <end position="386"/>
    </location>
</feature>
<dbReference type="InParanoid" id="C5KMR9"/>
<dbReference type="InterPro" id="IPR000061">
    <property type="entry name" value="Surp"/>
</dbReference>
<feature type="domain" description="CID" evidence="10">
    <location>
        <begin position="435"/>
        <end position="604"/>
    </location>
</feature>
<evidence type="ECO:0000256" key="7">
    <source>
        <dbReference type="SAM" id="Phobius"/>
    </source>
</evidence>
<feature type="region of interest" description="Disordered" evidence="6">
    <location>
        <begin position="63"/>
        <end position="121"/>
    </location>
</feature>
<dbReference type="PROSITE" id="PS50128">
    <property type="entry name" value="SURP"/>
    <property type="match status" value="1"/>
</dbReference>
<dbReference type="PANTHER" id="PTHR22950:SF677">
    <property type="entry name" value="AMINO ACID TRANSPORTER TRANSMEMBRANE DOMAIN-CONTAINING PROTEIN"/>
    <property type="match status" value="1"/>
</dbReference>
<feature type="transmembrane region" description="Helical" evidence="7">
    <location>
        <begin position="852"/>
        <end position="872"/>
    </location>
</feature>
<evidence type="ECO:0000259" key="9">
    <source>
        <dbReference type="PROSITE" id="PS50128"/>
    </source>
</evidence>
<feature type="transmembrane region" description="Helical" evidence="7">
    <location>
        <begin position="826"/>
        <end position="845"/>
    </location>
</feature>